<evidence type="ECO:0008006" key="3">
    <source>
        <dbReference type="Google" id="ProtNLM"/>
    </source>
</evidence>
<keyword evidence="2" id="KW-1185">Reference proteome</keyword>
<dbReference type="Gene3D" id="3.30.420.10">
    <property type="entry name" value="Ribonuclease H-like superfamily/Ribonuclease H"/>
    <property type="match status" value="1"/>
</dbReference>
<dbReference type="EMBL" id="KQ415017">
    <property type="protein sequence ID" value="KOC58936.1"/>
    <property type="molecule type" value="Genomic_DNA"/>
</dbReference>
<dbReference type="GO" id="GO:0003676">
    <property type="term" value="F:nucleic acid binding"/>
    <property type="evidence" value="ECO:0007669"/>
    <property type="project" value="InterPro"/>
</dbReference>
<dbReference type="InterPro" id="IPR036397">
    <property type="entry name" value="RNaseH_sf"/>
</dbReference>
<organism evidence="1 2">
    <name type="scientific">Habropoda laboriosa</name>
    <dbReference type="NCBI Taxonomy" id="597456"/>
    <lineage>
        <taxon>Eukaryota</taxon>
        <taxon>Metazoa</taxon>
        <taxon>Ecdysozoa</taxon>
        <taxon>Arthropoda</taxon>
        <taxon>Hexapoda</taxon>
        <taxon>Insecta</taxon>
        <taxon>Pterygota</taxon>
        <taxon>Neoptera</taxon>
        <taxon>Endopterygota</taxon>
        <taxon>Hymenoptera</taxon>
        <taxon>Apocrita</taxon>
        <taxon>Aculeata</taxon>
        <taxon>Apoidea</taxon>
        <taxon>Anthophila</taxon>
        <taxon>Apidae</taxon>
        <taxon>Habropoda</taxon>
    </lineage>
</organism>
<evidence type="ECO:0000313" key="2">
    <source>
        <dbReference type="Proteomes" id="UP000053825"/>
    </source>
</evidence>
<proteinExistence type="predicted"/>
<name>A0A0L7QK84_9HYME</name>
<reference evidence="1 2" key="1">
    <citation type="submission" date="2015-07" db="EMBL/GenBank/DDBJ databases">
        <title>The genome of Habropoda laboriosa.</title>
        <authorList>
            <person name="Pan H."/>
            <person name="Kapheim K."/>
        </authorList>
    </citation>
    <scope>NUCLEOTIDE SEQUENCE [LARGE SCALE GENOMIC DNA]</scope>
    <source>
        <strain evidence="1">0110345459</strain>
    </source>
</reference>
<protein>
    <recommendedName>
        <fullName evidence="3">Histone-lysine N-methyltransferase SETMAR</fullName>
    </recommendedName>
</protein>
<evidence type="ECO:0000313" key="1">
    <source>
        <dbReference type="EMBL" id="KOC58936.1"/>
    </source>
</evidence>
<gene>
    <name evidence="1" type="ORF">WH47_01216</name>
</gene>
<accession>A0A0L7QK84</accession>
<sequence>MKSKLKGRRFDTVEEVQVKSQQVLDAVVENDLQKLFDSWQRRWDRCINPGKDEFKAN</sequence>
<dbReference type="STRING" id="597456.A0A0L7QK84"/>
<dbReference type="AlphaFoldDB" id="A0A0L7QK84"/>
<dbReference type="Proteomes" id="UP000053825">
    <property type="component" value="Unassembled WGS sequence"/>
</dbReference>